<dbReference type="InterPro" id="IPR039300">
    <property type="entry name" value="JASON"/>
</dbReference>
<evidence type="ECO:0000313" key="1">
    <source>
        <dbReference type="EMBL" id="WOH07967.1"/>
    </source>
</evidence>
<dbReference type="GO" id="GO:0007142">
    <property type="term" value="P:male meiosis II"/>
    <property type="evidence" value="ECO:0007669"/>
    <property type="project" value="InterPro"/>
</dbReference>
<dbReference type="PANTHER" id="PTHR33318">
    <property type="entry name" value="ASPARTYL/GLUTAMYL-TRNA(ASN/GLN) AMIDOTRANSFERASE SUBUNIT"/>
    <property type="match status" value="1"/>
</dbReference>
<gene>
    <name evidence="1" type="ORF">DCAR_0727402</name>
</gene>
<sequence length="573" mass="62701">MGCFKICFGTCKNQKVPTKQLLPALHNDKPTKPVVQVPKSVIFEFSCRNKIDVLADGDNKEKESEIYNLGNQKCTNLVNEKEGNVIRTDNFLDYGLSKLEKTAGLEAQEELNESLNIAKIGDLLQVSSDKQVNGLYNVRQLLQERSSDSLYSASAGNSNGLDDVLAQEESSESLFSVSLGSKKKVNAAETDDDVREESSDSLFSVSVESRKQFNCVDNVDQLVQEETSDSLFSVSVGSRKKVKTAENGEVLVHEESSDSVFSVSVESRQQFNGLDNVDQEESSDSLFSVSVGSKKKVNIAENGDVLDQEVSSGLLISASIESREQQNDFDNVDQLVQQESSDSLSVSVGSDKKVNAAENGKFFVQEEPLGSQFSASSESRKQVNAVETDENEVTSPISLEVKHICKHDNLSPVFANSVLGPIENLTNWKKGIKVKTDNSCVELKESEKENLIPFSVEEPSLNKTIPKQQKRSHLKAGGSPVSVDTSLSNWLIKSDGGSSENTPMLAAFTCEELKQHSPALSPRIGTAGSYGSNAEKIKNSSDSNCLMVEFQQTYKGMASFLPHCLFLQYVLCQ</sequence>
<organism evidence="1 2">
    <name type="scientific">Daucus carota subsp. sativus</name>
    <name type="common">Carrot</name>
    <dbReference type="NCBI Taxonomy" id="79200"/>
    <lineage>
        <taxon>Eukaryota</taxon>
        <taxon>Viridiplantae</taxon>
        <taxon>Streptophyta</taxon>
        <taxon>Embryophyta</taxon>
        <taxon>Tracheophyta</taxon>
        <taxon>Spermatophyta</taxon>
        <taxon>Magnoliopsida</taxon>
        <taxon>eudicotyledons</taxon>
        <taxon>Gunneridae</taxon>
        <taxon>Pentapetalae</taxon>
        <taxon>asterids</taxon>
        <taxon>campanulids</taxon>
        <taxon>Apiales</taxon>
        <taxon>Apiaceae</taxon>
        <taxon>Apioideae</taxon>
        <taxon>Scandiceae</taxon>
        <taxon>Daucinae</taxon>
        <taxon>Daucus</taxon>
        <taxon>Daucus sect. Daucus</taxon>
    </lineage>
</organism>
<reference evidence="1" key="1">
    <citation type="journal article" date="2016" name="Nat. Genet.">
        <title>A high-quality carrot genome assembly provides new insights into carotenoid accumulation and asterid genome evolution.</title>
        <authorList>
            <person name="Iorizzo M."/>
            <person name="Ellison S."/>
            <person name="Senalik D."/>
            <person name="Zeng P."/>
            <person name="Satapoomin P."/>
            <person name="Huang J."/>
            <person name="Bowman M."/>
            <person name="Iovene M."/>
            <person name="Sanseverino W."/>
            <person name="Cavagnaro P."/>
            <person name="Yildiz M."/>
            <person name="Macko-Podgorni A."/>
            <person name="Moranska E."/>
            <person name="Grzebelus E."/>
            <person name="Grzebelus D."/>
            <person name="Ashrafi H."/>
            <person name="Zheng Z."/>
            <person name="Cheng S."/>
            <person name="Spooner D."/>
            <person name="Van Deynze A."/>
            <person name="Simon P."/>
        </authorList>
    </citation>
    <scope>NUCLEOTIDE SEQUENCE</scope>
    <source>
        <tissue evidence="1">Leaf</tissue>
    </source>
</reference>
<keyword evidence="2" id="KW-1185">Reference proteome</keyword>
<dbReference type="PANTHER" id="PTHR33318:SF7">
    <property type="entry name" value="PROTEIN JASON"/>
    <property type="match status" value="1"/>
</dbReference>
<dbReference type="Proteomes" id="UP000077755">
    <property type="component" value="Chromosome 7"/>
</dbReference>
<proteinExistence type="predicted"/>
<name>A0AAF0XJ49_DAUCS</name>
<evidence type="ECO:0000313" key="2">
    <source>
        <dbReference type="Proteomes" id="UP000077755"/>
    </source>
</evidence>
<dbReference type="AlphaFoldDB" id="A0AAF0XJ49"/>
<dbReference type="EMBL" id="CP093349">
    <property type="protein sequence ID" value="WOH07967.1"/>
    <property type="molecule type" value="Genomic_DNA"/>
</dbReference>
<accession>A0AAF0XJ49</accession>
<protein>
    <submittedName>
        <fullName evidence="1">Uncharacterized protein</fullName>
    </submittedName>
</protein>
<reference evidence="1" key="2">
    <citation type="submission" date="2022-03" db="EMBL/GenBank/DDBJ databases">
        <title>Draft title - Genomic analysis of global carrot germplasm unveils the trajectory of domestication and the origin of high carotenoid orange carrot.</title>
        <authorList>
            <person name="Iorizzo M."/>
            <person name="Ellison S."/>
            <person name="Senalik D."/>
            <person name="Macko-Podgorni A."/>
            <person name="Grzebelus D."/>
            <person name="Bostan H."/>
            <person name="Rolling W."/>
            <person name="Curaba J."/>
            <person name="Simon P."/>
        </authorList>
    </citation>
    <scope>NUCLEOTIDE SEQUENCE</scope>
    <source>
        <tissue evidence="1">Leaf</tissue>
    </source>
</reference>